<dbReference type="CDD" id="cd00051">
    <property type="entry name" value="EFh"/>
    <property type="match status" value="1"/>
</dbReference>
<proteinExistence type="inferred from homology"/>
<keyword evidence="4" id="KW-0677">Repeat</keyword>
<sequence length="209" mass="23944">MSAPTNPEVKELNPVDFIQLQQYIEYCSLKVKDVLREFDKDGRLARHRHGECINEEGFRHFLKAYLEVEDFPSDLCQRLFCSFQNSKPTQEESTKEVFLKDVSCYFSLLEDGQPMDKLEFAFRLYDRDGNGVLDSSEVDRIIAQMMHAAEYLDWDVSELEPVLKDMMTAIDADSSGTVSLKEWVEGGMNNVPLLVLLGLKVTTAVFLIL</sequence>
<keyword evidence="9" id="KW-0808">Transferase</keyword>
<feature type="domain" description="EF-hand" evidence="8">
    <location>
        <begin position="113"/>
        <end position="148"/>
    </location>
</feature>
<evidence type="ECO:0000313" key="9">
    <source>
        <dbReference type="EMBL" id="SBP36397.1"/>
    </source>
</evidence>
<comment type="similarity">
    <text evidence="1">Belongs to the recoverin family.</text>
</comment>
<gene>
    <name evidence="9" type="primary">DGKAA</name>
</gene>
<keyword evidence="3" id="KW-0479">Metal-binding</keyword>
<dbReference type="FunFam" id="1.10.238.10:FF:000017">
    <property type="entry name" value="Diacylglycerol kinase"/>
    <property type="match status" value="1"/>
</dbReference>
<dbReference type="Pfam" id="PF13499">
    <property type="entry name" value="EF-hand_7"/>
    <property type="match status" value="1"/>
</dbReference>
<dbReference type="InterPro" id="IPR028846">
    <property type="entry name" value="Recoverin"/>
</dbReference>
<evidence type="ECO:0000256" key="4">
    <source>
        <dbReference type="ARBA" id="ARBA00022737"/>
    </source>
</evidence>
<protein>
    <submittedName>
        <fullName evidence="9">Diacylglycerol kinase, alpha a</fullName>
    </submittedName>
</protein>
<name>A0A1A7Z0I5_9TELE</name>
<dbReference type="SMART" id="SM00054">
    <property type="entry name" value="EFh"/>
    <property type="match status" value="2"/>
</dbReference>
<dbReference type="Pfam" id="PF14513">
    <property type="entry name" value="DAG_kinase_N"/>
    <property type="match status" value="1"/>
</dbReference>
<dbReference type="PANTHER" id="PTHR23055:SF178">
    <property type="entry name" value="NEUROCALCIN HOMOLOG"/>
    <property type="match status" value="1"/>
</dbReference>
<evidence type="ECO:0000256" key="2">
    <source>
        <dbReference type="ARBA" id="ARBA00022707"/>
    </source>
</evidence>
<dbReference type="InterPro" id="IPR038199">
    <property type="entry name" value="DGK_typeI_N_sf"/>
</dbReference>
<evidence type="ECO:0000256" key="6">
    <source>
        <dbReference type="ARBA" id="ARBA00023288"/>
    </source>
</evidence>
<dbReference type="InterPro" id="IPR002048">
    <property type="entry name" value="EF_hand_dom"/>
</dbReference>
<accession>A0A1A7Z0I5</accession>
<dbReference type="Gene3D" id="1.10.238.110">
    <property type="entry name" value="Diacylglycerol kinase alpha"/>
    <property type="match status" value="1"/>
</dbReference>
<evidence type="ECO:0000256" key="7">
    <source>
        <dbReference type="ARBA" id="ARBA00023411"/>
    </source>
</evidence>
<keyword evidence="9" id="KW-0418">Kinase</keyword>
<keyword evidence="2" id="KW-0519">Myristate</keyword>
<organism evidence="9">
    <name type="scientific">Iconisemion striatum</name>
    <dbReference type="NCBI Taxonomy" id="60296"/>
    <lineage>
        <taxon>Eukaryota</taxon>
        <taxon>Metazoa</taxon>
        <taxon>Chordata</taxon>
        <taxon>Craniata</taxon>
        <taxon>Vertebrata</taxon>
        <taxon>Euteleostomi</taxon>
        <taxon>Actinopterygii</taxon>
        <taxon>Neopterygii</taxon>
        <taxon>Teleostei</taxon>
        <taxon>Neoteleostei</taxon>
        <taxon>Acanthomorphata</taxon>
        <taxon>Ovalentaria</taxon>
        <taxon>Atherinomorphae</taxon>
        <taxon>Cyprinodontiformes</taxon>
        <taxon>Nothobranchiidae</taxon>
        <taxon>Iconisemion</taxon>
    </lineage>
</organism>
<reference evidence="9" key="1">
    <citation type="submission" date="2016-05" db="EMBL/GenBank/DDBJ databases">
        <authorList>
            <person name="Lavstsen T."/>
            <person name="Jespersen J.S."/>
        </authorList>
    </citation>
    <scope>NUCLEOTIDE SEQUENCE</scope>
    <source>
        <tissue evidence="9">Brain</tissue>
    </source>
</reference>
<dbReference type="InterPro" id="IPR011992">
    <property type="entry name" value="EF-hand-dom_pair"/>
</dbReference>
<dbReference type="PROSITE" id="PS00018">
    <property type="entry name" value="EF_HAND_1"/>
    <property type="match status" value="2"/>
</dbReference>
<keyword evidence="6" id="KW-0449">Lipoprotein</keyword>
<dbReference type="GO" id="GO:0005509">
    <property type="term" value="F:calcium ion binding"/>
    <property type="evidence" value="ECO:0007669"/>
    <property type="project" value="InterPro"/>
</dbReference>
<dbReference type="InterPro" id="IPR018247">
    <property type="entry name" value="EF_Hand_1_Ca_BS"/>
</dbReference>
<evidence type="ECO:0000256" key="3">
    <source>
        <dbReference type="ARBA" id="ARBA00022723"/>
    </source>
</evidence>
<comment type="catalytic activity">
    <reaction evidence="7">
        <text>a 1,2-diacyl-sn-glycerol + ATP = a 1,2-diacyl-sn-glycero-3-phosphate + ADP + H(+)</text>
        <dbReference type="Rhea" id="RHEA:10272"/>
        <dbReference type="ChEBI" id="CHEBI:15378"/>
        <dbReference type="ChEBI" id="CHEBI:17815"/>
        <dbReference type="ChEBI" id="CHEBI:30616"/>
        <dbReference type="ChEBI" id="CHEBI:58608"/>
        <dbReference type="ChEBI" id="CHEBI:456216"/>
        <dbReference type="EC" id="2.7.1.107"/>
    </reaction>
    <physiologicalReaction direction="left-to-right" evidence="7">
        <dbReference type="Rhea" id="RHEA:10273"/>
    </physiologicalReaction>
</comment>
<dbReference type="InterPro" id="IPR029477">
    <property type="entry name" value="DAG_kinase_typeI_N"/>
</dbReference>
<evidence type="ECO:0000256" key="5">
    <source>
        <dbReference type="ARBA" id="ARBA00022837"/>
    </source>
</evidence>
<reference evidence="9" key="2">
    <citation type="submission" date="2016-06" db="EMBL/GenBank/DDBJ databases">
        <title>The genome of a short-lived fish provides insights into sex chromosome evolution and the genetic control of aging.</title>
        <authorList>
            <person name="Reichwald K."/>
            <person name="Felder M."/>
            <person name="Petzold A."/>
            <person name="Koch P."/>
            <person name="Groth M."/>
            <person name="Platzer M."/>
        </authorList>
    </citation>
    <scope>NUCLEOTIDE SEQUENCE</scope>
    <source>
        <tissue evidence="9">Brain</tissue>
    </source>
</reference>
<keyword evidence="5" id="KW-0106">Calcium</keyword>
<dbReference type="Gene3D" id="1.10.238.10">
    <property type="entry name" value="EF-hand"/>
    <property type="match status" value="1"/>
</dbReference>
<dbReference type="FunFam" id="1.10.238.110:FF:000006">
    <property type="entry name" value="Diacylglycerol kinase"/>
    <property type="match status" value="1"/>
</dbReference>
<dbReference type="PROSITE" id="PS50222">
    <property type="entry name" value="EF_HAND_2"/>
    <property type="match status" value="2"/>
</dbReference>
<evidence type="ECO:0000259" key="8">
    <source>
        <dbReference type="PROSITE" id="PS50222"/>
    </source>
</evidence>
<dbReference type="EMBL" id="HADX01014165">
    <property type="protein sequence ID" value="SBP36397.1"/>
    <property type="molecule type" value="Transcribed_RNA"/>
</dbReference>
<dbReference type="AlphaFoldDB" id="A0A1A7Z0I5"/>
<feature type="domain" description="EF-hand" evidence="8">
    <location>
        <begin position="158"/>
        <end position="193"/>
    </location>
</feature>
<dbReference type="GO" id="GO:0004143">
    <property type="term" value="F:ATP-dependent diacylglycerol kinase activity"/>
    <property type="evidence" value="ECO:0007669"/>
    <property type="project" value="UniProtKB-EC"/>
</dbReference>
<dbReference type="SUPFAM" id="SSF47473">
    <property type="entry name" value="EF-hand"/>
    <property type="match status" value="2"/>
</dbReference>
<dbReference type="PANTHER" id="PTHR23055">
    <property type="entry name" value="CALCIUM BINDING PROTEINS"/>
    <property type="match status" value="1"/>
</dbReference>
<evidence type="ECO:0000256" key="1">
    <source>
        <dbReference type="ARBA" id="ARBA00006049"/>
    </source>
</evidence>